<proteinExistence type="predicted"/>
<evidence type="ECO:0000313" key="6">
    <source>
        <dbReference type="Proteomes" id="UP000308730"/>
    </source>
</evidence>
<feature type="compositionally biased region" description="Polar residues" evidence="4">
    <location>
        <begin position="84"/>
        <end position="97"/>
    </location>
</feature>
<feature type="coiled-coil region" evidence="3">
    <location>
        <begin position="246"/>
        <end position="276"/>
    </location>
</feature>
<evidence type="ECO:0000256" key="4">
    <source>
        <dbReference type="SAM" id="MobiDB-lite"/>
    </source>
</evidence>
<gene>
    <name evidence="5" type="ORF">EUX98_g4055</name>
</gene>
<feature type="compositionally biased region" description="Basic residues" evidence="4">
    <location>
        <begin position="43"/>
        <end position="52"/>
    </location>
</feature>
<feature type="region of interest" description="Disordered" evidence="4">
    <location>
        <begin position="463"/>
        <end position="489"/>
    </location>
</feature>
<dbReference type="AlphaFoldDB" id="A0A4S4MW20"/>
<dbReference type="InterPro" id="IPR028211">
    <property type="entry name" value="Ntr2"/>
</dbReference>
<name>A0A4S4MW20_9APHY</name>
<dbReference type="Proteomes" id="UP000308730">
    <property type="component" value="Unassembled WGS sequence"/>
</dbReference>
<comment type="caution">
    <text evidence="5">The sequence shown here is derived from an EMBL/GenBank/DDBJ whole genome shotgun (WGS) entry which is preliminary data.</text>
</comment>
<reference evidence="5 6" key="1">
    <citation type="submission" date="2019-02" db="EMBL/GenBank/DDBJ databases">
        <title>Genome sequencing of the rare red list fungi Antrodiella citrinella (Flaviporus citrinellus).</title>
        <authorList>
            <person name="Buettner E."/>
            <person name="Kellner H."/>
        </authorList>
    </citation>
    <scope>NUCLEOTIDE SEQUENCE [LARGE SCALE GENOMIC DNA]</scope>
    <source>
        <strain evidence="5 6">DSM 108506</strain>
    </source>
</reference>
<dbReference type="EMBL" id="SGPM01000093">
    <property type="protein sequence ID" value="THH30125.1"/>
    <property type="molecule type" value="Genomic_DNA"/>
</dbReference>
<feature type="compositionally biased region" description="Low complexity" evidence="4">
    <location>
        <begin position="98"/>
        <end position="108"/>
    </location>
</feature>
<dbReference type="GO" id="GO:0071008">
    <property type="term" value="C:U2-type post-mRNA release spliceosomal complex"/>
    <property type="evidence" value="ECO:0007669"/>
    <property type="project" value="InterPro"/>
</dbReference>
<keyword evidence="6" id="KW-1185">Reference proteome</keyword>
<dbReference type="PANTHER" id="PTHR12214">
    <property type="entry name" value="GC-RICH SEQUENCE DNA-BINDING FACTOR"/>
    <property type="match status" value="1"/>
</dbReference>
<evidence type="ECO:0000256" key="3">
    <source>
        <dbReference type="SAM" id="Coils"/>
    </source>
</evidence>
<evidence type="ECO:0008006" key="7">
    <source>
        <dbReference type="Google" id="ProtNLM"/>
    </source>
</evidence>
<protein>
    <recommendedName>
        <fullName evidence="7">GCF C-terminal domain-containing protein</fullName>
    </recommendedName>
</protein>
<accession>A0A4S4MW20</accession>
<evidence type="ECO:0000256" key="1">
    <source>
        <dbReference type="ARBA" id="ARBA00004123"/>
    </source>
</evidence>
<dbReference type="InterPro" id="IPR012890">
    <property type="entry name" value="GCFC2-like"/>
</dbReference>
<dbReference type="GO" id="GO:0003677">
    <property type="term" value="F:DNA binding"/>
    <property type="evidence" value="ECO:0007669"/>
    <property type="project" value="InterPro"/>
</dbReference>
<feature type="region of interest" description="Disordered" evidence="4">
    <location>
        <begin position="279"/>
        <end position="302"/>
    </location>
</feature>
<organism evidence="5 6">
    <name type="scientific">Antrodiella citrinella</name>
    <dbReference type="NCBI Taxonomy" id="2447956"/>
    <lineage>
        <taxon>Eukaryota</taxon>
        <taxon>Fungi</taxon>
        <taxon>Dikarya</taxon>
        <taxon>Basidiomycota</taxon>
        <taxon>Agaricomycotina</taxon>
        <taxon>Agaricomycetes</taxon>
        <taxon>Polyporales</taxon>
        <taxon>Steccherinaceae</taxon>
        <taxon>Antrodiella</taxon>
    </lineage>
</organism>
<dbReference type="OrthoDB" id="429427at2759"/>
<dbReference type="PANTHER" id="PTHR12214:SF0">
    <property type="entry name" value="LD29489P"/>
    <property type="match status" value="1"/>
</dbReference>
<feature type="region of interest" description="Disordered" evidence="4">
    <location>
        <begin position="1"/>
        <end position="65"/>
    </location>
</feature>
<evidence type="ECO:0000256" key="2">
    <source>
        <dbReference type="ARBA" id="ARBA00023242"/>
    </source>
</evidence>
<sequence>MAENPVAFKKRAKPSLRKREVESEPDGTADTLSEESPSTLAAKLKKRAKPKSKLSFGADEEEGDGEVFQLKKSSLSRKVALSKQLPSASSVLPSSFDPSAYGPSSSAPTYSAAYLHELKAATPSSRPRVTNDEVITLDVDVPMDTSGYTPQIIVDLTGDDETETAIPADASIKAAKEKRERLRKNEANGSEDFISLSLTKRTDYTSGPHPDSRLVREEDELGEGDDEFAEFTSAQERIALGKKSRKVEARKRRENMNELIAEAEEEDEETLEWEQEQLRRGGLRTESPAAGAPKPVYRPAPIPAPTPIPTLSAAISTLSRSLAMLTTSHTQHTSSMVSIGDERTQIESREKELRDMITTAEEKRSWFAAFREWVESVATFLDEKYPLMEKLEDEHVSLMKERQDMVTRRRSAEDEDDLSLFFGSLPVPPRDQPDEIDELGRVIPHANPAAARRDRLTARAARRQHRRAISQAQEEEGFSTDSSLPQSEAADYDAATKKVRSKRKDVLIDVKAKDFLDPNVGLVKWFGEWRDNFGEIYTGAWGGLGMVGAWEFWARLEMLGWDPLEDSRTLDTFNWYTSLHDYSRPRQSEDDEDGMEPDLGPDGDLVSSMITTAVIPRVCKILQGGSFDPYSAKHIRRLIDMAEEIEVSVGKENQKFEMILKSIFTVFQTTFEDVEGTLSTYLALNKPRFDPEAIPARRRYLMRRYKLLVNIVRWRKYAGDKYGLGLLASDIVSNCVFPVAEEGWEVGGEIVMRKVLGLLPVELVPVPVKVRMSLK</sequence>
<keyword evidence="3" id="KW-0175">Coiled coil</keyword>
<feature type="region of interest" description="Disordered" evidence="4">
    <location>
        <begin position="83"/>
        <end position="108"/>
    </location>
</feature>
<dbReference type="GO" id="GO:0000390">
    <property type="term" value="P:spliceosomal complex disassembly"/>
    <property type="evidence" value="ECO:0007669"/>
    <property type="project" value="InterPro"/>
</dbReference>
<evidence type="ECO:0000313" key="5">
    <source>
        <dbReference type="EMBL" id="THH30125.1"/>
    </source>
</evidence>
<comment type="subcellular location">
    <subcellularLocation>
        <location evidence="1">Nucleus</location>
    </subcellularLocation>
</comment>
<keyword evidence="2" id="KW-0539">Nucleus</keyword>
<dbReference type="Pfam" id="PF15458">
    <property type="entry name" value="NTR2"/>
    <property type="match status" value="1"/>
</dbReference>